<reference evidence="1" key="1">
    <citation type="submission" date="2014-09" db="EMBL/GenBank/DDBJ databases">
        <authorList>
            <person name="Magalhaes I.L.F."/>
            <person name="Oliveira U."/>
            <person name="Santos F.R."/>
            <person name="Vidigal T.H.D.A."/>
            <person name="Brescovit A.D."/>
            <person name="Santos A.J."/>
        </authorList>
    </citation>
    <scope>NUCLEOTIDE SEQUENCE</scope>
    <source>
        <tissue evidence="1">Shoot tissue taken approximately 20 cm above the soil surface</tissue>
    </source>
</reference>
<name>A0A0A9E5G9_ARUDO</name>
<accession>A0A0A9E5G9</accession>
<dbReference type="AlphaFoldDB" id="A0A0A9E5G9"/>
<reference evidence="1" key="2">
    <citation type="journal article" date="2015" name="Data Brief">
        <title>Shoot transcriptome of the giant reed, Arundo donax.</title>
        <authorList>
            <person name="Barrero R.A."/>
            <person name="Guerrero F.D."/>
            <person name="Moolhuijzen P."/>
            <person name="Goolsby J.A."/>
            <person name="Tidwell J."/>
            <person name="Bellgard S.E."/>
            <person name="Bellgard M.I."/>
        </authorList>
    </citation>
    <scope>NUCLEOTIDE SEQUENCE</scope>
    <source>
        <tissue evidence="1">Shoot tissue taken approximately 20 cm above the soil surface</tissue>
    </source>
</reference>
<evidence type="ECO:0000313" key="1">
    <source>
        <dbReference type="EMBL" id="JAD96019.1"/>
    </source>
</evidence>
<protein>
    <submittedName>
        <fullName evidence="1">Uncharacterized protein</fullName>
    </submittedName>
</protein>
<dbReference type="EMBL" id="GBRH01201876">
    <property type="protein sequence ID" value="JAD96019.1"/>
    <property type="molecule type" value="Transcribed_RNA"/>
</dbReference>
<sequence>MPEWKLRRLLDEAVGLLLLKSHSHLVQSVYWNCHLRKPAS</sequence>
<organism evidence="1">
    <name type="scientific">Arundo donax</name>
    <name type="common">Giant reed</name>
    <name type="synonym">Donax arundinaceus</name>
    <dbReference type="NCBI Taxonomy" id="35708"/>
    <lineage>
        <taxon>Eukaryota</taxon>
        <taxon>Viridiplantae</taxon>
        <taxon>Streptophyta</taxon>
        <taxon>Embryophyta</taxon>
        <taxon>Tracheophyta</taxon>
        <taxon>Spermatophyta</taxon>
        <taxon>Magnoliopsida</taxon>
        <taxon>Liliopsida</taxon>
        <taxon>Poales</taxon>
        <taxon>Poaceae</taxon>
        <taxon>PACMAD clade</taxon>
        <taxon>Arundinoideae</taxon>
        <taxon>Arundineae</taxon>
        <taxon>Arundo</taxon>
    </lineage>
</organism>
<proteinExistence type="predicted"/>